<keyword evidence="6" id="KW-1185">Reference proteome</keyword>
<gene>
    <name evidence="3" type="ORF">A9460_04305</name>
    <name evidence="4" type="ORF">FVD15_06055</name>
</gene>
<evidence type="ECO:0000259" key="2">
    <source>
        <dbReference type="Pfam" id="PF11396"/>
    </source>
</evidence>
<evidence type="ECO:0000313" key="4">
    <source>
        <dbReference type="EMBL" id="TXK67479.1"/>
    </source>
</evidence>
<dbReference type="GeneID" id="66287439"/>
<name>A0AAE5YGS9_9BACT</name>
<protein>
    <submittedName>
        <fullName evidence="3">DUF2874 domain-containing protein</fullName>
    </submittedName>
</protein>
<feature type="signal peptide" evidence="1">
    <location>
        <begin position="1"/>
        <end position="17"/>
    </location>
</feature>
<evidence type="ECO:0000256" key="1">
    <source>
        <dbReference type="SAM" id="SignalP"/>
    </source>
</evidence>
<dbReference type="AlphaFoldDB" id="A0AAE5YGS9"/>
<dbReference type="RefSeq" id="WP_039665494.1">
    <property type="nucleotide sequence ID" value="NZ_CP037746.1"/>
</dbReference>
<dbReference type="EMBL" id="CP037746">
    <property type="protein sequence ID" value="QBL13591.1"/>
    <property type="molecule type" value="Genomic_DNA"/>
</dbReference>
<dbReference type="SUPFAM" id="SSF160574">
    <property type="entry name" value="BT0923-like"/>
    <property type="match status" value="1"/>
</dbReference>
<feature type="chain" id="PRO_5042120443" evidence="1">
    <location>
        <begin position="18"/>
        <end position="137"/>
    </location>
</feature>
<organism evidence="3 5">
    <name type="scientific">Campylobacter volucris</name>
    <dbReference type="NCBI Taxonomy" id="1031542"/>
    <lineage>
        <taxon>Bacteria</taxon>
        <taxon>Pseudomonadati</taxon>
        <taxon>Campylobacterota</taxon>
        <taxon>Epsilonproteobacteria</taxon>
        <taxon>Campylobacterales</taxon>
        <taxon>Campylobacteraceae</taxon>
        <taxon>Campylobacter</taxon>
    </lineage>
</organism>
<keyword evidence="1" id="KW-0732">Signal</keyword>
<proteinExistence type="predicted"/>
<accession>A0AAE5YGS9</accession>
<evidence type="ECO:0000313" key="6">
    <source>
        <dbReference type="Proteomes" id="UP000321325"/>
    </source>
</evidence>
<reference evidence="4 6" key="2">
    <citation type="submission" date="2019-08" db="EMBL/GenBank/DDBJ databases">
        <title>Rapid identification of Enteric Bacteria from Whole Genome Sequences (WGS) using Average Nucleotide Identity (ANI).</title>
        <authorList>
            <person name="Lane C."/>
        </authorList>
    </citation>
    <scope>NUCLEOTIDE SEQUENCE [LARGE SCALE GENOMIC DNA]</scope>
    <source>
        <strain evidence="4 6">2010D-8464</strain>
    </source>
</reference>
<dbReference type="Proteomes" id="UP000321325">
    <property type="component" value="Unassembled WGS sequence"/>
</dbReference>
<dbReference type="Pfam" id="PF11396">
    <property type="entry name" value="PepSY_like"/>
    <property type="match status" value="1"/>
</dbReference>
<dbReference type="InterPro" id="IPR021533">
    <property type="entry name" value="PepSY-like"/>
</dbReference>
<dbReference type="EMBL" id="VRMB01000031">
    <property type="protein sequence ID" value="TXK67479.1"/>
    <property type="molecule type" value="Genomic_DNA"/>
</dbReference>
<evidence type="ECO:0000313" key="5">
    <source>
        <dbReference type="Proteomes" id="UP000293421"/>
    </source>
</evidence>
<evidence type="ECO:0000313" key="3">
    <source>
        <dbReference type="EMBL" id="QBL13591.1"/>
    </source>
</evidence>
<reference evidence="3 5" key="1">
    <citation type="submission" date="2019-02" db="EMBL/GenBank/DDBJ databases">
        <title>Use of ANI for Rapid Identification of Enteric Bacteria.</title>
        <authorList>
            <person name="Pruckler J."/>
            <person name="Lane C."/>
            <person name="Aubert R."/>
        </authorList>
    </citation>
    <scope>NUCLEOTIDE SEQUENCE [LARGE SCALE GENOMIC DNA]</scope>
    <source>
        <strain evidence="3 5">2014D-0083</strain>
    </source>
</reference>
<feature type="domain" description="Putative beta-lactamase-inhibitor-like PepSY-like" evidence="2">
    <location>
        <begin position="52"/>
        <end position="131"/>
    </location>
</feature>
<sequence length="137" mass="15707">MKKLILIFFLSFNLLNAGIVISPDSLPVDIKKFIQEHFPGATIGLVEQDSHSYEIYLSDGSELEFFLNSKLKEAENHRALNISILPIPVQNTIKNTHPNASVIEVERKISHYKIKLNNEIKLYIDDNGIILRQKYDD</sequence>
<dbReference type="Gene3D" id="3.40.1420.30">
    <property type="match status" value="1"/>
</dbReference>
<dbReference type="Proteomes" id="UP000293421">
    <property type="component" value="Chromosome"/>
</dbReference>